<evidence type="ECO:0000256" key="6">
    <source>
        <dbReference type="PIRSR" id="PIRSR028757-1"/>
    </source>
</evidence>
<feature type="active site" description="Charge relay system" evidence="6">
    <location>
        <position position="208"/>
    </location>
</feature>
<dbReference type="InterPro" id="IPR027461">
    <property type="entry name" value="Carboxypeptidase_A_C_sf"/>
</dbReference>
<feature type="active site" description="Charge relay system" evidence="6">
    <location>
        <position position="278"/>
    </location>
</feature>
<evidence type="ECO:0000256" key="7">
    <source>
        <dbReference type="SAM" id="MobiDB-lite"/>
    </source>
</evidence>
<dbReference type="InterPro" id="IPR040921">
    <property type="entry name" value="Peptidase_S66C"/>
</dbReference>
<evidence type="ECO:0000259" key="8">
    <source>
        <dbReference type="Pfam" id="PF02016"/>
    </source>
</evidence>
<dbReference type="Gene3D" id="3.50.30.60">
    <property type="entry name" value="LD-carboxypeptidase A C-terminal domain-like"/>
    <property type="match status" value="1"/>
</dbReference>
<dbReference type="GO" id="GO:0008236">
    <property type="term" value="F:serine-type peptidase activity"/>
    <property type="evidence" value="ECO:0007669"/>
    <property type="project" value="UniProtKB-KW"/>
</dbReference>
<keyword evidence="3" id="KW-0645">Protease</keyword>
<dbReference type="RefSeq" id="WP_177717636.1">
    <property type="nucleotide sequence ID" value="NZ_JACRSQ010000006.1"/>
</dbReference>
<gene>
    <name evidence="10" type="ORF">H8730_05655</name>
</gene>
<name>A0A926DPX7_9FIRM</name>
<dbReference type="GO" id="GO:0004180">
    <property type="term" value="F:carboxypeptidase activity"/>
    <property type="evidence" value="ECO:0007669"/>
    <property type="project" value="UniProtKB-KW"/>
</dbReference>
<dbReference type="GO" id="GO:0006508">
    <property type="term" value="P:proteolysis"/>
    <property type="evidence" value="ECO:0007669"/>
    <property type="project" value="UniProtKB-KW"/>
</dbReference>
<keyword evidence="5" id="KW-0720">Serine protease</keyword>
<dbReference type="PANTHER" id="PTHR30237">
    <property type="entry name" value="MURAMOYLTETRAPEPTIDE CARBOXYPEPTIDASE"/>
    <property type="match status" value="1"/>
</dbReference>
<dbReference type="CDD" id="cd07025">
    <property type="entry name" value="Peptidase_S66"/>
    <property type="match status" value="1"/>
</dbReference>
<dbReference type="PANTHER" id="PTHR30237:SF2">
    <property type="entry name" value="MUREIN TETRAPEPTIDE CARBOXYPEPTIDASE"/>
    <property type="match status" value="1"/>
</dbReference>
<feature type="domain" description="LD-carboxypeptidase C-terminal" evidence="9">
    <location>
        <begin position="177"/>
        <end position="291"/>
    </location>
</feature>
<evidence type="ECO:0000259" key="9">
    <source>
        <dbReference type="Pfam" id="PF17676"/>
    </source>
</evidence>
<dbReference type="Proteomes" id="UP000657006">
    <property type="component" value="Unassembled WGS sequence"/>
</dbReference>
<dbReference type="AlphaFoldDB" id="A0A926DPX7"/>
<comment type="similarity">
    <text evidence="1">Belongs to the peptidase S66 family.</text>
</comment>
<dbReference type="PIRSF" id="PIRSF028757">
    <property type="entry name" value="LD-carboxypeptidase"/>
    <property type="match status" value="1"/>
</dbReference>
<dbReference type="Pfam" id="PF17676">
    <property type="entry name" value="Peptidase_S66C"/>
    <property type="match status" value="1"/>
</dbReference>
<comment type="caution">
    <text evidence="10">The sequence shown here is derived from an EMBL/GenBank/DDBJ whole genome shotgun (WGS) entry which is preliminary data.</text>
</comment>
<keyword evidence="11" id="KW-1185">Reference proteome</keyword>
<evidence type="ECO:0000256" key="2">
    <source>
        <dbReference type="ARBA" id="ARBA00022645"/>
    </source>
</evidence>
<organism evidence="10 11">
    <name type="scientific">Bianquea renquensis</name>
    <dbReference type="NCBI Taxonomy" id="2763661"/>
    <lineage>
        <taxon>Bacteria</taxon>
        <taxon>Bacillati</taxon>
        <taxon>Bacillota</taxon>
        <taxon>Clostridia</taxon>
        <taxon>Eubacteriales</taxon>
        <taxon>Bianqueaceae</taxon>
        <taxon>Bianquea</taxon>
    </lineage>
</organism>
<dbReference type="SUPFAM" id="SSF52317">
    <property type="entry name" value="Class I glutamine amidotransferase-like"/>
    <property type="match status" value="1"/>
</dbReference>
<dbReference type="Pfam" id="PF02016">
    <property type="entry name" value="Peptidase_S66"/>
    <property type="match status" value="1"/>
</dbReference>
<dbReference type="Gene3D" id="3.40.50.10740">
    <property type="entry name" value="Class I glutamine amidotransferase-like"/>
    <property type="match status" value="1"/>
</dbReference>
<dbReference type="InterPro" id="IPR003507">
    <property type="entry name" value="S66_fam"/>
</dbReference>
<reference evidence="10" key="1">
    <citation type="submission" date="2020-08" db="EMBL/GenBank/DDBJ databases">
        <title>Genome public.</title>
        <authorList>
            <person name="Liu C."/>
            <person name="Sun Q."/>
        </authorList>
    </citation>
    <scope>NUCLEOTIDE SEQUENCE</scope>
    <source>
        <strain evidence="10">NSJ-32</strain>
    </source>
</reference>
<dbReference type="InterPro" id="IPR029062">
    <property type="entry name" value="Class_I_gatase-like"/>
</dbReference>
<evidence type="ECO:0000313" key="11">
    <source>
        <dbReference type="Proteomes" id="UP000657006"/>
    </source>
</evidence>
<dbReference type="SUPFAM" id="SSF141986">
    <property type="entry name" value="LD-carboxypeptidase A C-terminal domain-like"/>
    <property type="match status" value="1"/>
</dbReference>
<evidence type="ECO:0000256" key="4">
    <source>
        <dbReference type="ARBA" id="ARBA00022801"/>
    </source>
</evidence>
<protein>
    <submittedName>
        <fullName evidence="10">LD-carboxypeptidase</fullName>
    </submittedName>
</protein>
<feature type="region of interest" description="Disordered" evidence="7">
    <location>
        <begin position="1"/>
        <end position="24"/>
    </location>
</feature>
<keyword evidence="2" id="KW-0121">Carboxypeptidase</keyword>
<feature type="active site" description="Nucleophile" evidence="6">
    <location>
        <position position="109"/>
    </location>
</feature>
<accession>A0A926DPX7</accession>
<dbReference type="InterPro" id="IPR027478">
    <property type="entry name" value="LdcA_N"/>
</dbReference>
<evidence type="ECO:0000256" key="1">
    <source>
        <dbReference type="ARBA" id="ARBA00010233"/>
    </source>
</evidence>
<proteinExistence type="inferred from homology"/>
<dbReference type="EMBL" id="JACRSQ010000006">
    <property type="protein sequence ID" value="MBC8543025.1"/>
    <property type="molecule type" value="Genomic_DNA"/>
</dbReference>
<dbReference type="InterPro" id="IPR040449">
    <property type="entry name" value="Peptidase_S66_N"/>
</dbReference>
<feature type="domain" description="LD-carboxypeptidase N-terminal" evidence="8">
    <location>
        <begin position="14"/>
        <end position="128"/>
    </location>
</feature>
<keyword evidence="4" id="KW-0378">Hydrolase</keyword>
<evidence type="ECO:0000313" key="10">
    <source>
        <dbReference type="EMBL" id="MBC8543025.1"/>
    </source>
</evidence>
<evidence type="ECO:0000256" key="3">
    <source>
        <dbReference type="ARBA" id="ARBA00022670"/>
    </source>
</evidence>
<sequence>MVKPRPLQKGSRAALIAPSGPVSPGEPEQCSRVLEELGLVPVLYPSVHLRHGYLAGDDSARAKDLMEAFLDPAIDGIFCIRGGYGASRILPLLDFDRIRSCPKFFGGFSDITALHICLNQFCQLMTYHIPMPSTIVHKGLDPYTRRQILNCMAGFEEDAIENPPDIPFLPLVSGQAEGELTGGNLTLVASSLGTPYEIDTRGKILFLEDVKEQPYQIDRMLVQLRNAGKFKDCAGILLGEWTDCDPANPESSLPLGRIFQDLLVPEGKPILENLVCGHCMPSLCLPLGAQVFVDAEKGRISFPGK</sequence>
<evidence type="ECO:0000256" key="5">
    <source>
        <dbReference type="ARBA" id="ARBA00022825"/>
    </source>
</evidence>